<accession>A0A6C0ARF6</accession>
<dbReference type="EMBL" id="MN740762">
    <property type="protein sequence ID" value="QHS81990.1"/>
    <property type="molecule type" value="Genomic_DNA"/>
</dbReference>
<dbReference type="Gene3D" id="3.40.50.150">
    <property type="entry name" value="Vaccinia Virus protein VP39"/>
    <property type="match status" value="1"/>
</dbReference>
<dbReference type="InterPro" id="IPR029063">
    <property type="entry name" value="SAM-dependent_MTases_sf"/>
</dbReference>
<dbReference type="Gene3D" id="3.40.50.11350">
    <property type="match status" value="1"/>
</dbReference>
<organism evidence="1">
    <name type="scientific">viral metagenome</name>
    <dbReference type="NCBI Taxonomy" id="1070528"/>
    <lineage>
        <taxon>unclassified sequences</taxon>
        <taxon>metagenomes</taxon>
        <taxon>organismal metagenomes</taxon>
    </lineage>
</organism>
<reference evidence="1" key="1">
    <citation type="journal article" date="2020" name="Nature">
        <title>Giant virus diversity and host interactions through global metagenomics.</title>
        <authorList>
            <person name="Schulz F."/>
            <person name="Roux S."/>
            <person name="Paez-Espino D."/>
            <person name="Jungbluth S."/>
            <person name="Walsh D.A."/>
            <person name="Denef V.J."/>
            <person name="McMahon K.D."/>
            <person name="Konstantinidis K.T."/>
            <person name="Eloe-Fadrosh E.A."/>
            <person name="Kyrpides N.C."/>
            <person name="Woyke T."/>
        </authorList>
    </citation>
    <scope>NUCLEOTIDE SEQUENCE</scope>
    <source>
        <strain evidence="1">GVMAG-S-1101165-79</strain>
    </source>
</reference>
<evidence type="ECO:0000313" key="1">
    <source>
        <dbReference type="EMBL" id="QHS81990.1"/>
    </source>
</evidence>
<sequence length="457" mass="53260">MPFIDDLLIYKNPVFLETGSHHGDTIYKIANNTVYNPLKIYSLELSDVFFNMCQKRFENNNNIYLCKANSKYDLYNIIKDIDTTITFWLDSHWSGCPDVGCDIVTVCPILEELEQIKQHSINTHTIIIDDIRLMNNSLDRYSGFPVTLSEILTKIIEINPEYKIKYYDDCTAPNDILVAYIEEKQCIHCYLNICKTNPQPPGLADFLRGTIALYNFSKLYDYKLLIDCNHQLFKFLKPNDKFILRDPSLEVIELIPPLSYDDIYKKCNQIFNDGKTFSIITNSFYNLENGILSNFGFISNECRNYLKNILSPSDEIENKIKDLFNSIYNINIENGFKVIHLRFGDNYLHNNIFDENLYQLYFNKISILVNQNPNIKFILLSDSSKMANKLKQDIPLINYWDNSKVHLGDLKNNTETSVFDTLVDFFIISKSNEILVLHNSGFSNVVSLIYNINYTYF</sequence>
<proteinExistence type="predicted"/>
<dbReference type="AlphaFoldDB" id="A0A6C0ARF6"/>
<protein>
    <submittedName>
        <fullName evidence="1">Uncharacterized protein</fullName>
    </submittedName>
</protein>
<name>A0A6C0ARF6_9ZZZZ</name>